<evidence type="ECO:0000256" key="1">
    <source>
        <dbReference type="SAM" id="MobiDB-lite"/>
    </source>
</evidence>
<proteinExistence type="predicted"/>
<comment type="caution">
    <text evidence="2">The sequence shown here is derived from an EMBL/GenBank/DDBJ whole genome shotgun (WGS) entry which is preliminary data.</text>
</comment>
<dbReference type="RefSeq" id="WP_286534861.1">
    <property type="nucleotide sequence ID" value="NZ_JAUJZH010000005.1"/>
</dbReference>
<evidence type="ECO:0000313" key="2">
    <source>
        <dbReference type="EMBL" id="MDO1532333.1"/>
    </source>
</evidence>
<gene>
    <name evidence="2" type="ORF">Q2T77_08530</name>
</gene>
<keyword evidence="3" id="KW-1185">Reference proteome</keyword>
<organism evidence="2 3">
    <name type="scientific">Variovorax ginsengisoli</name>
    <dbReference type="NCBI Taxonomy" id="363844"/>
    <lineage>
        <taxon>Bacteria</taxon>
        <taxon>Pseudomonadati</taxon>
        <taxon>Pseudomonadota</taxon>
        <taxon>Betaproteobacteria</taxon>
        <taxon>Burkholderiales</taxon>
        <taxon>Comamonadaceae</taxon>
        <taxon>Variovorax</taxon>
    </lineage>
</organism>
<dbReference type="Proteomes" id="UP001169027">
    <property type="component" value="Unassembled WGS sequence"/>
</dbReference>
<protein>
    <submittedName>
        <fullName evidence="2">Uncharacterized protein</fullName>
    </submittedName>
</protein>
<name>A0ABT8S074_9BURK</name>
<sequence length="50" mass="5029">MWKIIVGFAVFAAIVLYVLTKAGGSVDMSGEKHGGDATHAPAPAAAGESK</sequence>
<reference evidence="2" key="1">
    <citation type="submission" date="2023-06" db="EMBL/GenBank/DDBJ databases">
        <authorList>
            <person name="Jiang Y."/>
            <person name="Liu Q."/>
        </authorList>
    </citation>
    <scope>NUCLEOTIDE SEQUENCE</scope>
    <source>
        <strain evidence="2">CGMCC 1.12090</strain>
    </source>
</reference>
<feature type="region of interest" description="Disordered" evidence="1">
    <location>
        <begin position="29"/>
        <end position="50"/>
    </location>
</feature>
<feature type="compositionally biased region" description="Low complexity" evidence="1">
    <location>
        <begin position="40"/>
        <end position="50"/>
    </location>
</feature>
<dbReference type="EMBL" id="JAUKVY010000005">
    <property type="protein sequence ID" value="MDO1532333.1"/>
    <property type="molecule type" value="Genomic_DNA"/>
</dbReference>
<accession>A0ABT8S074</accession>
<evidence type="ECO:0000313" key="3">
    <source>
        <dbReference type="Proteomes" id="UP001169027"/>
    </source>
</evidence>